<reference evidence="2 3" key="1">
    <citation type="journal article" date="2019" name="Int. J. Syst. Evol. Microbiol.">
        <title>The Global Catalogue of Microorganisms (GCM) 10K type strain sequencing project: providing services to taxonomists for standard genome sequencing and annotation.</title>
        <authorList>
            <consortium name="The Broad Institute Genomics Platform"/>
            <consortium name="The Broad Institute Genome Sequencing Center for Infectious Disease"/>
            <person name="Wu L."/>
            <person name="Ma J."/>
        </authorList>
    </citation>
    <scope>NUCLEOTIDE SEQUENCE [LARGE SCALE GENOMIC DNA]</scope>
    <source>
        <strain evidence="2 3">CGMCC 1.12689</strain>
    </source>
</reference>
<keyword evidence="3" id="KW-1185">Reference proteome</keyword>
<feature type="compositionally biased region" description="Polar residues" evidence="1">
    <location>
        <begin position="114"/>
        <end position="127"/>
    </location>
</feature>
<dbReference type="Proteomes" id="UP001597185">
    <property type="component" value="Unassembled WGS sequence"/>
</dbReference>
<evidence type="ECO:0000313" key="3">
    <source>
        <dbReference type="Proteomes" id="UP001597185"/>
    </source>
</evidence>
<evidence type="ECO:0000256" key="1">
    <source>
        <dbReference type="SAM" id="MobiDB-lite"/>
    </source>
</evidence>
<evidence type="ECO:0000313" key="2">
    <source>
        <dbReference type="EMBL" id="MFD1570616.1"/>
    </source>
</evidence>
<feature type="region of interest" description="Disordered" evidence="1">
    <location>
        <begin position="87"/>
        <end position="127"/>
    </location>
</feature>
<organism evidence="2 3">
    <name type="scientific">Halorubrum laminariae</name>
    <dbReference type="NCBI Taxonomy" id="1433523"/>
    <lineage>
        <taxon>Archaea</taxon>
        <taxon>Methanobacteriati</taxon>
        <taxon>Methanobacteriota</taxon>
        <taxon>Stenosarchaea group</taxon>
        <taxon>Halobacteria</taxon>
        <taxon>Halobacteriales</taxon>
        <taxon>Haloferacaceae</taxon>
        <taxon>Halorubrum</taxon>
    </lineage>
</organism>
<dbReference type="Pfam" id="PF19102">
    <property type="entry name" value="DUF5789"/>
    <property type="match status" value="1"/>
</dbReference>
<sequence length="127" mass="13633">MVDDHENHARVDGVAFGPLKRALREHRYPVSAAELIEQYGGFELETAAGSTRLETALERADSVQFGAPWEVRDAILAGLADEAVRRAGDSAAGENDATVDDASATGDRDASTEIDASSDWSRLQSEE</sequence>
<comment type="caution">
    <text evidence="2">The sequence shown here is derived from an EMBL/GenBank/DDBJ whole genome shotgun (WGS) entry which is preliminary data.</text>
</comment>
<dbReference type="AlphaFoldDB" id="A0ABD6BZY4"/>
<dbReference type="RefSeq" id="WP_256416869.1">
    <property type="nucleotide sequence ID" value="NZ_JANHDL010000001.1"/>
</dbReference>
<protein>
    <recommendedName>
        <fullName evidence="4">DUF2795 domain-containing protein</fullName>
    </recommendedName>
</protein>
<gene>
    <name evidence="2" type="ORF">ACFR9T_08435</name>
</gene>
<dbReference type="EMBL" id="JBHUDB010000004">
    <property type="protein sequence ID" value="MFD1570616.1"/>
    <property type="molecule type" value="Genomic_DNA"/>
</dbReference>
<name>A0ABD6BZY4_9EURY</name>
<proteinExistence type="predicted"/>
<dbReference type="InterPro" id="IPR043899">
    <property type="entry name" value="DUF5789"/>
</dbReference>
<evidence type="ECO:0008006" key="4">
    <source>
        <dbReference type="Google" id="ProtNLM"/>
    </source>
</evidence>
<accession>A0ABD6BZY4</accession>